<protein>
    <submittedName>
        <fullName evidence="1">Sporulation protein YtxC</fullName>
    </submittedName>
</protein>
<gene>
    <name evidence="1" type="primary">ytxC</name>
    <name evidence="1" type="ORF">NDM98_06950</name>
</gene>
<name>A0ABT0XH97_9BACI</name>
<reference evidence="1" key="1">
    <citation type="submission" date="2022-06" db="EMBL/GenBank/DDBJ databases">
        <title>Alkalicoccobacillus porphyridii sp. nov., isolated from a marine red alga, Porphyridium purpureum and reclassification of Shouchella plakortidis and Shouchella gibsonii as Alkalicoccobacillus plakortidis comb. nov. and Alkalicoccobacillus gibsonii comb. nov.</title>
        <authorList>
            <person name="Kim K.H."/>
            <person name="Lee J.K."/>
            <person name="Han D.M."/>
            <person name="Baek J.H."/>
            <person name="Jeon C.O."/>
        </authorList>
    </citation>
    <scope>NUCLEOTIDE SEQUENCE</scope>
    <source>
        <strain evidence="1">DSM 19153</strain>
    </source>
</reference>
<dbReference type="InterPro" id="IPR014199">
    <property type="entry name" value="Spore_YtxC"/>
</dbReference>
<dbReference type="Pfam" id="PF08812">
    <property type="entry name" value="YtxC"/>
    <property type="match status" value="1"/>
</dbReference>
<organism evidence="1 2">
    <name type="scientific">Alkalicoccobacillus plakortidis</name>
    <dbReference type="NCBI Taxonomy" id="444060"/>
    <lineage>
        <taxon>Bacteria</taxon>
        <taxon>Bacillati</taxon>
        <taxon>Bacillota</taxon>
        <taxon>Bacilli</taxon>
        <taxon>Bacillales</taxon>
        <taxon>Bacillaceae</taxon>
        <taxon>Alkalicoccobacillus</taxon>
    </lineage>
</organism>
<dbReference type="Proteomes" id="UP001203665">
    <property type="component" value="Unassembled WGS sequence"/>
</dbReference>
<sequence length="289" mass="34595">MIAIHFEEKVDCRKLYHELTHYVEKYQPYGLGADIKVNEDGILYVSYQDVKVSFYDSFHPLLASLLTEFVINSKEEEWLLSIIESMFYFTDKEEQYQILSIAKLILEGDKQDLPDIQLFFNRKEFIYRAFATNIEQETSFYYEPFLTFRLREYGELLIDCVEMAIDEYMLEQDYQNMLENYRQHLRKTPPKVSHLYVVHDEVFTLYDSQFRELTKEEILFYLEEELIFEEGVDVQDMMISPLVSMVPAEVHVFTDEPENGVVLSIQSIFEERLHIYPLKEQIDKKHEPT</sequence>
<proteinExistence type="predicted"/>
<evidence type="ECO:0000313" key="2">
    <source>
        <dbReference type="Proteomes" id="UP001203665"/>
    </source>
</evidence>
<comment type="caution">
    <text evidence="1">The sequence shown here is derived from an EMBL/GenBank/DDBJ whole genome shotgun (WGS) entry which is preliminary data.</text>
</comment>
<dbReference type="NCBIfam" id="TIGR02834">
    <property type="entry name" value="spo_ytxC"/>
    <property type="match status" value="1"/>
</dbReference>
<dbReference type="EMBL" id="JAMQJY010000001">
    <property type="protein sequence ID" value="MCM2675249.1"/>
    <property type="molecule type" value="Genomic_DNA"/>
</dbReference>
<dbReference type="RefSeq" id="WP_251605702.1">
    <property type="nucleotide sequence ID" value="NZ_JAMQJY010000001.1"/>
</dbReference>
<evidence type="ECO:0000313" key="1">
    <source>
        <dbReference type="EMBL" id="MCM2675249.1"/>
    </source>
</evidence>
<accession>A0ABT0XH97</accession>
<keyword evidence="2" id="KW-1185">Reference proteome</keyword>